<organism evidence="9">
    <name type="scientific">uncultured Acetobacteraceae bacterium</name>
    <dbReference type="NCBI Taxonomy" id="169975"/>
    <lineage>
        <taxon>Bacteria</taxon>
        <taxon>Pseudomonadati</taxon>
        <taxon>Pseudomonadota</taxon>
        <taxon>Alphaproteobacteria</taxon>
        <taxon>Acetobacterales</taxon>
        <taxon>Acetobacteraceae</taxon>
        <taxon>environmental samples</taxon>
    </lineage>
</organism>
<feature type="transmembrane region" description="Helical" evidence="7">
    <location>
        <begin position="171"/>
        <end position="194"/>
    </location>
</feature>
<feature type="transmembrane region" description="Helical" evidence="7">
    <location>
        <begin position="122"/>
        <end position="139"/>
    </location>
</feature>
<dbReference type="PANTHER" id="PTHR43005:SF1">
    <property type="entry name" value="SPERMIDINE_PUTRESCINE TRANSPORT SYSTEM PERMEASE PROTEIN"/>
    <property type="match status" value="1"/>
</dbReference>
<dbReference type="Pfam" id="PF00528">
    <property type="entry name" value="BPD_transp_1"/>
    <property type="match status" value="1"/>
</dbReference>
<keyword evidence="2 7" id="KW-0813">Transport</keyword>
<feature type="transmembrane region" description="Helical" evidence="7">
    <location>
        <begin position="27"/>
        <end position="51"/>
    </location>
</feature>
<name>A0A6J4IH26_9PROT</name>
<feature type="domain" description="ABC transmembrane type-1" evidence="8">
    <location>
        <begin position="85"/>
        <end position="296"/>
    </location>
</feature>
<evidence type="ECO:0000256" key="1">
    <source>
        <dbReference type="ARBA" id="ARBA00004651"/>
    </source>
</evidence>
<comment type="subcellular location">
    <subcellularLocation>
        <location evidence="1 7">Cell membrane</location>
        <topology evidence="1 7">Multi-pass membrane protein</topology>
    </subcellularLocation>
</comment>
<dbReference type="InterPro" id="IPR000515">
    <property type="entry name" value="MetI-like"/>
</dbReference>
<dbReference type="PROSITE" id="PS50928">
    <property type="entry name" value="ABC_TM1"/>
    <property type="match status" value="1"/>
</dbReference>
<sequence>MSTTVAPHAGAVSGPAEGAGQRRPPSFFLLAPSVAVLLLWMIVPLALTLWFSFQRYNLLDPTVGGFAGLDNYEFLVTDPDFWAALANTLVLVGSVLAITVVGGTLLAVLFDQEFPGRNVARLLAIAPFFVMPTVSALVWKNLMMHPIYGVLGSVARGLGLEPVDWFADYPMFSVIVIVAWQWLPFALLILLTAVQSLDHEQKEAARMDGAGPVSQFFFITLPHLGRAISVVVMIETIFLLTVFAEIFVTTSGGPGNATTNLAFLIYARALLQFDVGGGSAGGVVAIILANIVAFFLVRTIARRLEV</sequence>
<feature type="transmembrane region" description="Helical" evidence="7">
    <location>
        <begin position="227"/>
        <end position="248"/>
    </location>
</feature>
<keyword evidence="5 7" id="KW-1133">Transmembrane helix</keyword>
<evidence type="ECO:0000259" key="8">
    <source>
        <dbReference type="PROSITE" id="PS50928"/>
    </source>
</evidence>
<dbReference type="EMBL" id="CADCTG010000168">
    <property type="protein sequence ID" value="CAA9250242.1"/>
    <property type="molecule type" value="Genomic_DNA"/>
</dbReference>
<evidence type="ECO:0000256" key="3">
    <source>
        <dbReference type="ARBA" id="ARBA00022475"/>
    </source>
</evidence>
<dbReference type="GO" id="GO:0005886">
    <property type="term" value="C:plasma membrane"/>
    <property type="evidence" value="ECO:0007669"/>
    <property type="project" value="UniProtKB-SubCell"/>
</dbReference>
<dbReference type="AlphaFoldDB" id="A0A6J4IH26"/>
<keyword evidence="3" id="KW-1003">Cell membrane</keyword>
<reference evidence="9" key="1">
    <citation type="submission" date="2020-02" db="EMBL/GenBank/DDBJ databases">
        <authorList>
            <person name="Meier V. D."/>
        </authorList>
    </citation>
    <scope>NUCLEOTIDE SEQUENCE</scope>
    <source>
        <strain evidence="9">AVDCRST_MAG08</strain>
    </source>
</reference>
<dbReference type="CDD" id="cd06261">
    <property type="entry name" value="TM_PBP2"/>
    <property type="match status" value="1"/>
</dbReference>
<evidence type="ECO:0000256" key="6">
    <source>
        <dbReference type="ARBA" id="ARBA00023136"/>
    </source>
</evidence>
<keyword evidence="4 7" id="KW-0812">Transmembrane</keyword>
<evidence type="ECO:0000256" key="7">
    <source>
        <dbReference type="RuleBase" id="RU363032"/>
    </source>
</evidence>
<comment type="similarity">
    <text evidence="7">Belongs to the binding-protein-dependent transport system permease family.</text>
</comment>
<evidence type="ECO:0000256" key="4">
    <source>
        <dbReference type="ARBA" id="ARBA00022692"/>
    </source>
</evidence>
<feature type="transmembrane region" description="Helical" evidence="7">
    <location>
        <begin position="81"/>
        <end position="110"/>
    </location>
</feature>
<dbReference type="SUPFAM" id="SSF161098">
    <property type="entry name" value="MetI-like"/>
    <property type="match status" value="1"/>
</dbReference>
<dbReference type="GO" id="GO:0055085">
    <property type="term" value="P:transmembrane transport"/>
    <property type="evidence" value="ECO:0007669"/>
    <property type="project" value="InterPro"/>
</dbReference>
<keyword evidence="6 7" id="KW-0472">Membrane</keyword>
<gene>
    <name evidence="9" type="ORF">AVDCRST_MAG08-2144</name>
</gene>
<dbReference type="PANTHER" id="PTHR43005">
    <property type="entry name" value="BLR7065 PROTEIN"/>
    <property type="match status" value="1"/>
</dbReference>
<feature type="transmembrane region" description="Helical" evidence="7">
    <location>
        <begin position="280"/>
        <end position="301"/>
    </location>
</feature>
<evidence type="ECO:0000313" key="9">
    <source>
        <dbReference type="EMBL" id="CAA9250242.1"/>
    </source>
</evidence>
<proteinExistence type="inferred from homology"/>
<dbReference type="Gene3D" id="1.10.3720.10">
    <property type="entry name" value="MetI-like"/>
    <property type="match status" value="1"/>
</dbReference>
<dbReference type="InterPro" id="IPR035906">
    <property type="entry name" value="MetI-like_sf"/>
</dbReference>
<evidence type="ECO:0000256" key="2">
    <source>
        <dbReference type="ARBA" id="ARBA00022448"/>
    </source>
</evidence>
<accession>A0A6J4IH26</accession>
<protein>
    <submittedName>
        <fullName evidence="9">Various polyols ABC transporter, permease protein 1</fullName>
    </submittedName>
</protein>
<evidence type="ECO:0000256" key="5">
    <source>
        <dbReference type="ARBA" id="ARBA00022989"/>
    </source>
</evidence>